<keyword evidence="3" id="KW-1185">Reference proteome</keyword>
<feature type="region of interest" description="Disordered" evidence="1">
    <location>
        <begin position="142"/>
        <end position="161"/>
    </location>
</feature>
<evidence type="ECO:0000313" key="3">
    <source>
        <dbReference type="Proteomes" id="UP001177670"/>
    </source>
</evidence>
<feature type="region of interest" description="Disordered" evidence="1">
    <location>
        <begin position="25"/>
        <end position="46"/>
    </location>
</feature>
<proteinExistence type="predicted"/>
<name>A0AA40FWV0_9HYME</name>
<feature type="compositionally biased region" description="Basic and acidic residues" evidence="1">
    <location>
        <begin position="30"/>
        <end position="46"/>
    </location>
</feature>
<organism evidence="2 3">
    <name type="scientific">Melipona bicolor</name>
    <dbReference type="NCBI Taxonomy" id="60889"/>
    <lineage>
        <taxon>Eukaryota</taxon>
        <taxon>Metazoa</taxon>
        <taxon>Ecdysozoa</taxon>
        <taxon>Arthropoda</taxon>
        <taxon>Hexapoda</taxon>
        <taxon>Insecta</taxon>
        <taxon>Pterygota</taxon>
        <taxon>Neoptera</taxon>
        <taxon>Endopterygota</taxon>
        <taxon>Hymenoptera</taxon>
        <taxon>Apocrita</taxon>
        <taxon>Aculeata</taxon>
        <taxon>Apoidea</taxon>
        <taxon>Anthophila</taxon>
        <taxon>Apidae</taxon>
        <taxon>Melipona</taxon>
    </lineage>
</organism>
<dbReference type="Proteomes" id="UP001177670">
    <property type="component" value="Unassembled WGS sequence"/>
</dbReference>
<dbReference type="EMBL" id="JAHYIQ010000013">
    <property type="protein sequence ID" value="KAK1126586.1"/>
    <property type="molecule type" value="Genomic_DNA"/>
</dbReference>
<dbReference type="AlphaFoldDB" id="A0AA40FWV0"/>
<feature type="compositionally biased region" description="Low complexity" evidence="1">
    <location>
        <begin position="71"/>
        <end position="80"/>
    </location>
</feature>
<evidence type="ECO:0000313" key="2">
    <source>
        <dbReference type="EMBL" id="KAK1126586.1"/>
    </source>
</evidence>
<comment type="caution">
    <text evidence="2">The sequence shown here is derived from an EMBL/GenBank/DDBJ whole genome shotgun (WGS) entry which is preliminary data.</text>
</comment>
<sequence>MCTHFTKRHNLESDEIKVERCQRCQSSQTERSRAESNRIECGKDEENRDDYGTALMAGLSQGCGLWATGGRQADSRQQAASDRRQAAGIVGEQEAKRRTPNGSLRIRVRPSRAEPRRTVPTSTEPWAQDACLVTNTRTETSNYQTTFRVGHRSENESPREL</sequence>
<feature type="region of interest" description="Disordered" evidence="1">
    <location>
        <begin position="69"/>
        <end position="133"/>
    </location>
</feature>
<gene>
    <name evidence="2" type="ORF">K0M31_004217</name>
</gene>
<evidence type="ECO:0000256" key="1">
    <source>
        <dbReference type="SAM" id="MobiDB-lite"/>
    </source>
</evidence>
<protein>
    <submittedName>
        <fullName evidence="2">Uncharacterized protein</fullName>
    </submittedName>
</protein>
<reference evidence="2" key="1">
    <citation type="submission" date="2021-10" db="EMBL/GenBank/DDBJ databases">
        <title>Melipona bicolor Genome sequencing and assembly.</title>
        <authorList>
            <person name="Araujo N.S."/>
            <person name="Arias M.C."/>
        </authorList>
    </citation>
    <scope>NUCLEOTIDE SEQUENCE</scope>
    <source>
        <strain evidence="2">USP_2M_L1-L4_2017</strain>
        <tissue evidence="2">Whole body</tissue>
    </source>
</reference>
<feature type="compositionally biased region" description="Basic and acidic residues" evidence="1">
    <location>
        <begin position="151"/>
        <end position="161"/>
    </location>
</feature>
<accession>A0AA40FWV0</accession>